<reference evidence="3" key="1">
    <citation type="submission" date="2017-09" db="EMBL/GenBank/DDBJ databases">
        <title>Depth-based differentiation of microbial function through sediment-hosted aquifers and enrichment of novel symbionts in the deep terrestrial subsurface.</title>
        <authorList>
            <person name="Probst A.J."/>
            <person name="Ladd B."/>
            <person name="Jarett J.K."/>
            <person name="Geller-Mcgrath D.E."/>
            <person name="Sieber C.M.K."/>
            <person name="Emerson J.B."/>
            <person name="Anantharaman K."/>
            <person name="Thomas B.C."/>
            <person name="Malmstrom R."/>
            <person name="Stieglmeier M."/>
            <person name="Klingl A."/>
            <person name="Woyke T."/>
            <person name="Ryan C.M."/>
            <person name="Banfield J.F."/>
        </authorList>
    </citation>
    <scope>NUCLEOTIDE SEQUENCE [LARGE SCALE GENOMIC DNA]</scope>
</reference>
<dbReference type="EMBL" id="PFAG01000019">
    <property type="protein sequence ID" value="PIR98369.1"/>
    <property type="molecule type" value="Genomic_DNA"/>
</dbReference>
<proteinExistence type="predicted"/>
<accession>A0A2H0VJ48</accession>
<evidence type="ECO:0008006" key="4">
    <source>
        <dbReference type="Google" id="ProtNLM"/>
    </source>
</evidence>
<evidence type="ECO:0000256" key="1">
    <source>
        <dbReference type="SAM" id="Phobius"/>
    </source>
</evidence>
<protein>
    <recommendedName>
        <fullName evidence="4">Peptidase M23 domain-containing protein</fullName>
    </recommendedName>
</protein>
<keyword evidence="1" id="KW-0812">Transmembrane</keyword>
<keyword evidence="1" id="KW-0472">Membrane</keyword>
<keyword evidence="1" id="KW-1133">Transmembrane helix</keyword>
<dbReference type="Proteomes" id="UP000230776">
    <property type="component" value="Unassembled WGS sequence"/>
</dbReference>
<evidence type="ECO:0000313" key="2">
    <source>
        <dbReference type="EMBL" id="PIR98369.1"/>
    </source>
</evidence>
<name>A0A2H0VJ48_9BACT</name>
<feature type="transmembrane region" description="Helical" evidence="1">
    <location>
        <begin position="14"/>
        <end position="41"/>
    </location>
</feature>
<gene>
    <name evidence="2" type="ORF">COT88_01985</name>
</gene>
<comment type="caution">
    <text evidence="2">The sequence shown here is derived from an EMBL/GenBank/DDBJ whole genome shotgun (WGS) entry which is preliminary data.</text>
</comment>
<dbReference type="AlphaFoldDB" id="A0A2H0VJ48"/>
<evidence type="ECO:0000313" key="3">
    <source>
        <dbReference type="Proteomes" id="UP000230776"/>
    </source>
</evidence>
<sequence length="162" mass="17589">MDQMPITPAKKKNITMWLVIGAVVIASLAIVAALYYSGLFVKDCKVLERRNCDKGTPIVYDGQPAMAFNLPGGTKIYSPFDGGFFEENEDRFNRGAVGVIDTSIFFKFVGLHSPAYKSGTIIEGGDEIALLQGGGDPIDADTNSNLVIYFAEANLSDYFSLE</sequence>
<organism evidence="2 3">
    <name type="scientific">Candidatus Colwellbacteria bacterium CG10_big_fil_rev_8_21_14_0_10_41_28</name>
    <dbReference type="NCBI Taxonomy" id="1974539"/>
    <lineage>
        <taxon>Bacteria</taxon>
        <taxon>Candidatus Colwelliibacteriota</taxon>
    </lineage>
</organism>